<reference evidence="5 6" key="1">
    <citation type="submission" date="2022-01" db="EMBL/GenBank/DDBJ databases">
        <title>Flavihumibacter sp. nov., isolated from sediment of a river.</title>
        <authorList>
            <person name="Liu H."/>
        </authorList>
    </citation>
    <scope>NUCLEOTIDE SEQUENCE [LARGE SCALE GENOMIC DNA]</scope>
    <source>
        <strain evidence="5 6">RY-1</strain>
    </source>
</reference>
<dbReference type="InterPro" id="IPR009057">
    <property type="entry name" value="Homeodomain-like_sf"/>
</dbReference>
<organism evidence="5 6">
    <name type="scientific">Flavihumibacter fluminis</name>
    <dbReference type="NCBI Taxonomy" id="2909236"/>
    <lineage>
        <taxon>Bacteria</taxon>
        <taxon>Pseudomonadati</taxon>
        <taxon>Bacteroidota</taxon>
        <taxon>Chitinophagia</taxon>
        <taxon>Chitinophagales</taxon>
        <taxon>Chitinophagaceae</taxon>
        <taxon>Flavihumibacter</taxon>
    </lineage>
</organism>
<dbReference type="SMART" id="SM00342">
    <property type="entry name" value="HTH_ARAC"/>
    <property type="match status" value="1"/>
</dbReference>
<dbReference type="RefSeq" id="WP_234865099.1">
    <property type="nucleotide sequence ID" value="NZ_JAKEVY010000002.1"/>
</dbReference>
<proteinExistence type="predicted"/>
<keyword evidence="2" id="KW-0238">DNA-binding</keyword>
<dbReference type="SUPFAM" id="SSF46689">
    <property type="entry name" value="Homeodomain-like"/>
    <property type="match status" value="1"/>
</dbReference>
<comment type="caution">
    <text evidence="5">The sequence shown here is derived from an EMBL/GenBank/DDBJ whole genome shotgun (WGS) entry which is preliminary data.</text>
</comment>
<evidence type="ECO:0000313" key="6">
    <source>
        <dbReference type="Proteomes" id="UP001200145"/>
    </source>
</evidence>
<evidence type="ECO:0000256" key="1">
    <source>
        <dbReference type="ARBA" id="ARBA00023015"/>
    </source>
</evidence>
<dbReference type="PROSITE" id="PS01124">
    <property type="entry name" value="HTH_ARAC_FAMILY_2"/>
    <property type="match status" value="1"/>
</dbReference>
<dbReference type="InterPro" id="IPR018062">
    <property type="entry name" value="HTH_AraC-typ_CS"/>
</dbReference>
<evidence type="ECO:0000256" key="3">
    <source>
        <dbReference type="ARBA" id="ARBA00023163"/>
    </source>
</evidence>
<dbReference type="PANTHER" id="PTHR43280:SF2">
    <property type="entry name" value="HTH-TYPE TRANSCRIPTIONAL REGULATOR EXSA"/>
    <property type="match status" value="1"/>
</dbReference>
<evidence type="ECO:0000256" key="2">
    <source>
        <dbReference type="ARBA" id="ARBA00023125"/>
    </source>
</evidence>
<sequence length="269" mass="31109">MLLPTSNLQEYATTDGPLHLYSYVQKEAVELNQEQPTEALKLLLVTEGAVRLRTREVDWLLQPGNCCLFRSRLYQLCLPDHAKLQFLLYNIEPLVKRMDLGVFTEGRFHPTAKLQAIVAEMLNTPAPNAFPDKWLSVQLSHLLLALLEQMEQPVAVEEDKQLLRHYALLADNYIRQHLTEDLTTLQIARVVGLNECTLKQVFSEQFGTGMAKRQNQLRIMLAKDLLVHTNKSIREIILECGYLREATFRENFDKLTQLTPAQFRKMYKK</sequence>
<dbReference type="InterPro" id="IPR018060">
    <property type="entry name" value="HTH_AraC"/>
</dbReference>
<dbReference type="Gene3D" id="1.10.10.60">
    <property type="entry name" value="Homeodomain-like"/>
    <property type="match status" value="1"/>
</dbReference>
<name>A0ABS9BHV3_9BACT</name>
<dbReference type="PROSITE" id="PS00041">
    <property type="entry name" value="HTH_ARAC_FAMILY_1"/>
    <property type="match status" value="1"/>
</dbReference>
<dbReference type="EMBL" id="JAKEVY010000002">
    <property type="protein sequence ID" value="MCF1714429.1"/>
    <property type="molecule type" value="Genomic_DNA"/>
</dbReference>
<dbReference type="PANTHER" id="PTHR43280">
    <property type="entry name" value="ARAC-FAMILY TRANSCRIPTIONAL REGULATOR"/>
    <property type="match status" value="1"/>
</dbReference>
<keyword evidence="6" id="KW-1185">Reference proteome</keyword>
<gene>
    <name evidence="5" type="ORF">L0U88_07300</name>
</gene>
<protein>
    <submittedName>
        <fullName evidence="5">AraC family transcriptional regulator</fullName>
    </submittedName>
</protein>
<keyword evidence="1" id="KW-0805">Transcription regulation</keyword>
<dbReference type="Proteomes" id="UP001200145">
    <property type="component" value="Unassembled WGS sequence"/>
</dbReference>
<accession>A0ABS9BHV3</accession>
<keyword evidence="3" id="KW-0804">Transcription</keyword>
<evidence type="ECO:0000313" key="5">
    <source>
        <dbReference type="EMBL" id="MCF1714429.1"/>
    </source>
</evidence>
<dbReference type="Pfam" id="PF12833">
    <property type="entry name" value="HTH_18"/>
    <property type="match status" value="1"/>
</dbReference>
<evidence type="ECO:0000259" key="4">
    <source>
        <dbReference type="PROSITE" id="PS01124"/>
    </source>
</evidence>
<feature type="domain" description="HTH araC/xylS-type" evidence="4">
    <location>
        <begin position="168"/>
        <end position="266"/>
    </location>
</feature>